<evidence type="ECO:0000313" key="3">
    <source>
        <dbReference type="Proteomes" id="UP000693946"/>
    </source>
</evidence>
<comment type="caution">
    <text evidence="2">The sequence shown here is derived from an EMBL/GenBank/DDBJ whole genome shotgun (WGS) entry which is preliminary data.</text>
</comment>
<organism evidence="2 3">
    <name type="scientific">Solea senegalensis</name>
    <name type="common">Senegalese sole</name>
    <dbReference type="NCBI Taxonomy" id="28829"/>
    <lineage>
        <taxon>Eukaryota</taxon>
        <taxon>Metazoa</taxon>
        <taxon>Chordata</taxon>
        <taxon>Craniata</taxon>
        <taxon>Vertebrata</taxon>
        <taxon>Euteleostomi</taxon>
        <taxon>Actinopterygii</taxon>
        <taxon>Neopterygii</taxon>
        <taxon>Teleostei</taxon>
        <taxon>Neoteleostei</taxon>
        <taxon>Acanthomorphata</taxon>
        <taxon>Carangaria</taxon>
        <taxon>Pleuronectiformes</taxon>
        <taxon>Pleuronectoidei</taxon>
        <taxon>Soleidae</taxon>
        <taxon>Solea</taxon>
    </lineage>
</organism>
<keyword evidence="3" id="KW-1185">Reference proteome</keyword>
<feature type="chain" id="PRO_5043574371" evidence="1">
    <location>
        <begin position="26"/>
        <end position="152"/>
    </location>
</feature>
<sequence length="152" mass="16912">MQRDLRSLQLFVIVVVVVAVAVVAAAPGQTDMRRRVTSASHIQTYRHTVVCVSLEYQGQGEKLHVCGEISHTSAETTLQCRALTRRLCLESDILKCDTSKATFSFMTITQSALTVRCPQDGEGPVFLPVDEHSCCIFSIPFIHVLFFPTRIK</sequence>
<evidence type="ECO:0000313" key="2">
    <source>
        <dbReference type="EMBL" id="KAG7493605.1"/>
    </source>
</evidence>
<keyword evidence="1" id="KW-0732">Signal</keyword>
<protein>
    <submittedName>
        <fullName evidence="2">Uncharacterized protein</fullName>
    </submittedName>
</protein>
<evidence type="ECO:0000256" key="1">
    <source>
        <dbReference type="SAM" id="SignalP"/>
    </source>
</evidence>
<dbReference type="AlphaFoldDB" id="A0AAV6QNM1"/>
<proteinExistence type="predicted"/>
<name>A0AAV6QNM1_SOLSE</name>
<reference evidence="2 3" key="1">
    <citation type="journal article" date="2021" name="Sci. Rep.">
        <title>Chromosome anchoring in Senegalese sole (Solea senegalensis) reveals sex-associated markers and genome rearrangements in flatfish.</title>
        <authorList>
            <person name="Guerrero-Cozar I."/>
            <person name="Gomez-Garrido J."/>
            <person name="Berbel C."/>
            <person name="Martinez-Blanch J.F."/>
            <person name="Alioto T."/>
            <person name="Claros M.G."/>
            <person name="Gagnaire P.A."/>
            <person name="Manchado M."/>
        </authorList>
    </citation>
    <scope>NUCLEOTIDE SEQUENCE [LARGE SCALE GENOMIC DNA]</scope>
    <source>
        <strain evidence="2">Sse05_10M</strain>
    </source>
</reference>
<accession>A0AAV6QNM1</accession>
<feature type="signal peptide" evidence="1">
    <location>
        <begin position="1"/>
        <end position="25"/>
    </location>
</feature>
<dbReference type="Proteomes" id="UP000693946">
    <property type="component" value="Linkage Group LG4"/>
</dbReference>
<dbReference type="EMBL" id="JAGKHQ010000016">
    <property type="protein sequence ID" value="KAG7493605.1"/>
    <property type="molecule type" value="Genomic_DNA"/>
</dbReference>
<gene>
    <name evidence="2" type="ORF">JOB18_012839</name>
</gene>